<evidence type="ECO:0000313" key="3">
    <source>
        <dbReference type="Proteomes" id="UP000055048"/>
    </source>
</evidence>
<evidence type="ECO:0008006" key="4">
    <source>
        <dbReference type="Google" id="ProtNLM"/>
    </source>
</evidence>
<evidence type="ECO:0000256" key="1">
    <source>
        <dbReference type="SAM" id="Phobius"/>
    </source>
</evidence>
<keyword evidence="1" id="KW-0472">Membrane</keyword>
<keyword evidence="3" id="KW-1185">Reference proteome</keyword>
<dbReference type="Proteomes" id="UP000055048">
    <property type="component" value="Unassembled WGS sequence"/>
</dbReference>
<feature type="transmembrane region" description="Helical" evidence="1">
    <location>
        <begin position="22"/>
        <end position="44"/>
    </location>
</feature>
<gene>
    <name evidence="2" type="ORF">T05_15414</name>
</gene>
<accession>A0A0V0UAR7</accession>
<protein>
    <recommendedName>
        <fullName evidence="4">Transmembrane protein</fullName>
    </recommendedName>
</protein>
<reference evidence="2 3" key="1">
    <citation type="submission" date="2015-01" db="EMBL/GenBank/DDBJ databases">
        <title>Evolution of Trichinella species and genotypes.</title>
        <authorList>
            <person name="Korhonen P.K."/>
            <person name="Edoardo P."/>
            <person name="Giuseppe L.R."/>
            <person name="Gasser R.B."/>
        </authorList>
    </citation>
    <scope>NUCLEOTIDE SEQUENCE [LARGE SCALE GENOMIC DNA]</scope>
    <source>
        <strain evidence="2">ISS417</strain>
    </source>
</reference>
<feature type="transmembrane region" description="Helical" evidence="1">
    <location>
        <begin position="121"/>
        <end position="143"/>
    </location>
</feature>
<evidence type="ECO:0000313" key="2">
    <source>
        <dbReference type="EMBL" id="KRX48510.1"/>
    </source>
</evidence>
<proteinExistence type="predicted"/>
<keyword evidence="1" id="KW-1133">Transmembrane helix</keyword>
<organism evidence="2 3">
    <name type="scientific">Trichinella murrelli</name>
    <dbReference type="NCBI Taxonomy" id="144512"/>
    <lineage>
        <taxon>Eukaryota</taxon>
        <taxon>Metazoa</taxon>
        <taxon>Ecdysozoa</taxon>
        <taxon>Nematoda</taxon>
        <taxon>Enoplea</taxon>
        <taxon>Dorylaimia</taxon>
        <taxon>Trichinellida</taxon>
        <taxon>Trichinellidae</taxon>
        <taxon>Trichinella</taxon>
    </lineage>
</organism>
<dbReference type="AlphaFoldDB" id="A0A0V0UAR7"/>
<keyword evidence="1" id="KW-0812">Transmembrane</keyword>
<comment type="caution">
    <text evidence="2">The sequence shown here is derived from an EMBL/GenBank/DDBJ whole genome shotgun (WGS) entry which is preliminary data.</text>
</comment>
<sequence>LTDVTQLNIFFYFHSLLQLNELFAQLPSSITLSAFSGLTLIAAPQAMFLRSMKQRSTLWSIVFTISGLLLLCVGSVALSLDHWDQVPLTFWIFACCLFNFYQKQCKTNNADLFQNSDFWPVLFLSIVLLTFGLLHLFSVKVLLHSNNAALKAPQSPLVAVVEYIHVKPQLLETSTQKRPSLASTTTLPIGFLPSKNSPRRILRRSSFACNVHYKFLHIKKTTYVELIWLAKTVAHFHTTGQQAPLITVQINKNKYLFYKTNEVTKPQKGKMRSNKYIIYTSMVEFVVHWKRAFFVGVEFKSKSCSLELEDSTESSCFASSAVAALPESIPLNWSRSC</sequence>
<feature type="transmembrane region" description="Helical" evidence="1">
    <location>
        <begin position="56"/>
        <end position="79"/>
    </location>
</feature>
<dbReference type="OrthoDB" id="5917249at2759"/>
<feature type="non-terminal residue" evidence="2">
    <location>
        <position position="1"/>
    </location>
</feature>
<dbReference type="EMBL" id="JYDJ01000028">
    <property type="protein sequence ID" value="KRX48510.1"/>
    <property type="molecule type" value="Genomic_DNA"/>
</dbReference>
<feature type="transmembrane region" description="Helical" evidence="1">
    <location>
        <begin position="85"/>
        <end position="101"/>
    </location>
</feature>
<name>A0A0V0UAR7_9BILA</name>